<feature type="region of interest" description="Disordered" evidence="7">
    <location>
        <begin position="199"/>
        <end position="224"/>
    </location>
</feature>
<feature type="domain" description="Myb-like" evidence="8">
    <location>
        <begin position="9"/>
        <end position="62"/>
    </location>
</feature>
<dbReference type="InterPro" id="IPR017930">
    <property type="entry name" value="Myb_dom"/>
</dbReference>
<evidence type="ECO:0000256" key="3">
    <source>
        <dbReference type="ARBA" id="ARBA00023015"/>
    </source>
</evidence>
<keyword evidence="6" id="KW-0539">Nucleus</keyword>
<evidence type="ECO:0000259" key="8">
    <source>
        <dbReference type="PROSITE" id="PS50090"/>
    </source>
</evidence>
<sequence>MGRAPCCDKTKVKKGPWSPEEDDKLKSYIEKYGTGGNWIALPQKIGLNRCGKSCRLRWLNYLRPNIKHGDFTEEEDNIILNLYISIGSRWSIIAAQLPGRTDNDVKNYWNTRLKKKLLGKPKQQQGDPNGSVLSSSALERIQLHMQLQCPQQAQQLQNPLSLLNNPSVWPHKLHPFIQDRPIQHNNLQTINIPSQLEDLDQSSSLNGSTSSEISNGVDNNNNDNNMINNFGDNGYVGMERVSSFQAELDQLLGGNDNNEVNEIERISGWWSDDSKSTNWDASTN</sequence>
<dbReference type="EMBL" id="JAKOGI010000216">
    <property type="protein sequence ID" value="KAJ8439567.1"/>
    <property type="molecule type" value="Genomic_DNA"/>
</dbReference>
<dbReference type="GO" id="GO:0005634">
    <property type="term" value="C:nucleus"/>
    <property type="evidence" value="ECO:0007669"/>
    <property type="project" value="UniProtKB-SubCell"/>
</dbReference>
<dbReference type="PROSITE" id="PS51294">
    <property type="entry name" value="HTH_MYB"/>
    <property type="match status" value="2"/>
</dbReference>
<dbReference type="PANTHER" id="PTHR48000:SF46">
    <property type="entry name" value="TRANSCRIPTION FACTOR MYB36"/>
    <property type="match status" value="1"/>
</dbReference>
<dbReference type="PROSITE" id="PS50090">
    <property type="entry name" value="MYB_LIKE"/>
    <property type="match status" value="2"/>
</dbReference>
<evidence type="ECO:0000256" key="4">
    <source>
        <dbReference type="ARBA" id="ARBA00023125"/>
    </source>
</evidence>
<feature type="compositionally biased region" description="Low complexity" evidence="7">
    <location>
        <begin position="215"/>
        <end position="224"/>
    </location>
</feature>
<dbReference type="AlphaFoldDB" id="A0A9Q1KAA4"/>
<evidence type="ECO:0000256" key="5">
    <source>
        <dbReference type="ARBA" id="ARBA00023163"/>
    </source>
</evidence>
<keyword evidence="11" id="KW-1185">Reference proteome</keyword>
<dbReference type="InterPro" id="IPR001005">
    <property type="entry name" value="SANT/Myb"/>
</dbReference>
<evidence type="ECO:0000313" key="11">
    <source>
        <dbReference type="Proteomes" id="UP001153076"/>
    </source>
</evidence>
<accession>A0A9Q1KAA4</accession>
<reference evidence="10" key="1">
    <citation type="submission" date="2022-04" db="EMBL/GenBank/DDBJ databases">
        <title>Carnegiea gigantea Genome sequencing and assembly v2.</title>
        <authorList>
            <person name="Copetti D."/>
            <person name="Sanderson M.J."/>
            <person name="Burquez A."/>
            <person name="Wojciechowski M.F."/>
        </authorList>
    </citation>
    <scope>NUCLEOTIDE SEQUENCE</scope>
    <source>
        <strain evidence="10">SGP5-SGP5p</strain>
        <tissue evidence="10">Aerial part</tissue>
    </source>
</reference>
<dbReference type="Gene3D" id="1.10.10.60">
    <property type="entry name" value="Homeodomain-like"/>
    <property type="match status" value="2"/>
</dbReference>
<dbReference type="PANTHER" id="PTHR48000">
    <property type="entry name" value="OS09G0431300 PROTEIN"/>
    <property type="match status" value="1"/>
</dbReference>
<dbReference type="GO" id="GO:0003677">
    <property type="term" value="F:DNA binding"/>
    <property type="evidence" value="ECO:0007669"/>
    <property type="project" value="UniProtKB-KW"/>
</dbReference>
<evidence type="ECO:0000256" key="7">
    <source>
        <dbReference type="SAM" id="MobiDB-lite"/>
    </source>
</evidence>
<dbReference type="Proteomes" id="UP001153076">
    <property type="component" value="Unassembled WGS sequence"/>
</dbReference>
<gene>
    <name evidence="10" type="ORF">Cgig2_024154</name>
</gene>
<feature type="domain" description="HTH myb-type" evidence="9">
    <location>
        <begin position="63"/>
        <end position="117"/>
    </location>
</feature>
<dbReference type="SUPFAM" id="SSF46689">
    <property type="entry name" value="Homeodomain-like"/>
    <property type="match status" value="1"/>
</dbReference>
<evidence type="ECO:0000259" key="9">
    <source>
        <dbReference type="PROSITE" id="PS51294"/>
    </source>
</evidence>
<evidence type="ECO:0000256" key="6">
    <source>
        <dbReference type="ARBA" id="ARBA00023242"/>
    </source>
</evidence>
<feature type="domain" description="HTH myb-type" evidence="9">
    <location>
        <begin position="9"/>
        <end position="62"/>
    </location>
</feature>
<dbReference type="InterPro" id="IPR009057">
    <property type="entry name" value="Homeodomain-like_sf"/>
</dbReference>
<keyword evidence="4" id="KW-0238">DNA-binding</keyword>
<protein>
    <submittedName>
        <fullName evidence="10">Uncharacterized protein</fullName>
    </submittedName>
</protein>
<comment type="caution">
    <text evidence="10">The sequence shown here is derived from an EMBL/GenBank/DDBJ whole genome shotgun (WGS) entry which is preliminary data.</text>
</comment>
<name>A0A9Q1KAA4_9CARY</name>
<dbReference type="Pfam" id="PF00249">
    <property type="entry name" value="Myb_DNA-binding"/>
    <property type="match status" value="2"/>
</dbReference>
<keyword evidence="2" id="KW-0677">Repeat</keyword>
<dbReference type="OrthoDB" id="2143914at2759"/>
<dbReference type="CDD" id="cd00167">
    <property type="entry name" value="SANT"/>
    <property type="match status" value="2"/>
</dbReference>
<dbReference type="FunFam" id="1.10.10.60:FF:000015">
    <property type="entry name" value="Transcription factor RAX3"/>
    <property type="match status" value="1"/>
</dbReference>
<dbReference type="SMART" id="SM00717">
    <property type="entry name" value="SANT"/>
    <property type="match status" value="2"/>
</dbReference>
<evidence type="ECO:0000256" key="1">
    <source>
        <dbReference type="ARBA" id="ARBA00004123"/>
    </source>
</evidence>
<comment type="subcellular location">
    <subcellularLocation>
        <location evidence="1">Nucleus</location>
    </subcellularLocation>
</comment>
<evidence type="ECO:0000313" key="10">
    <source>
        <dbReference type="EMBL" id="KAJ8439567.1"/>
    </source>
</evidence>
<keyword evidence="3" id="KW-0805">Transcription regulation</keyword>
<organism evidence="10 11">
    <name type="scientific">Carnegiea gigantea</name>
    <dbReference type="NCBI Taxonomy" id="171969"/>
    <lineage>
        <taxon>Eukaryota</taxon>
        <taxon>Viridiplantae</taxon>
        <taxon>Streptophyta</taxon>
        <taxon>Embryophyta</taxon>
        <taxon>Tracheophyta</taxon>
        <taxon>Spermatophyta</taxon>
        <taxon>Magnoliopsida</taxon>
        <taxon>eudicotyledons</taxon>
        <taxon>Gunneridae</taxon>
        <taxon>Pentapetalae</taxon>
        <taxon>Caryophyllales</taxon>
        <taxon>Cactineae</taxon>
        <taxon>Cactaceae</taxon>
        <taxon>Cactoideae</taxon>
        <taxon>Echinocereeae</taxon>
        <taxon>Carnegiea</taxon>
    </lineage>
</organism>
<keyword evidence="5" id="KW-0804">Transcription</keyword>
<proteinExistence type="predicted"/>
<evidence type="ECO:0000256" key="2">
    <source>
        <dbReference type="ARBA" id="ARBA00022737"/>
    </source>
</evidence>
<feature type="domain" description="Myb-like" evidence="8">
    <location>
        <begin position="63"/>
        <end position="113"/>
    </location>
</feature>